<protein>
    <submittedName>
        <fullName evidence="1">Uncharacterized protein</fullName>
    </submittedName>
</protein>
<evidence type="ECO:0000313" key="1">
    <source>
        <dbReference type="EMBL" id="DAD80529.1"/>
    </source>
</evidence>
<name>A0A8S5MDW2_9CAUD</name>
<sequence>MVAKKNKFGSYTFHCDFCPDYFDTIEDSIRDAWEDAKEAGWRSVFNSKGNTANATHYCPDCWEKRDELNVY</sequence>
<proteinExistence type="predicted"/>
<accession>A0A8S5MDW2</accession>
<organism evidence="1">
    <name type="scientific">Siphoviridae sp. ctYh54</name>
    <dbReference type="NCBI Taxonomy" id="2826379"/>
    <lineage>
        <taxon>Viruses</taxon>
        <taxon>Duplodnaviria</taxon>
        <taxon>Heunggongvirae</taxon>
        <taxon>Uroviricota</taxon>
        <taxon>Caudoviricetes</taxon>
    </lineage>
</organism>
<reference evidence="1" key="1">
    <citation type="journal article" date="2021" name="Proc. Natl. Acad. Sci. U.S.A.">
        <title>A Catalog of Tens of Thousands of Viruses from Human Metagenomes Reveals Hidden Associations with Chronic Diseases.</title>
        <authorList>
            <person name="Tisza M.J."/>
            <person name="Buck C.B."/>
        </authorList>
    </citation>
    <scope>NUCLEOTIDE SEQUENCE</scope>
    <source>
        <strain evidence="1">CtYh54</strain>
    </source>
</reference>
<dbReference type="EMBL" id="BK014884">
    <property type="protein sequence ID" value="DAD80529.1"/>
    <property type="molecule type" value="Genomic_DNA"/>
</dbReference>